<dbReference type="PROSITE" id="PS50158">
    <property type="entry name" value="ZF_CCHC"/>
    <property type="match status" value="1"/>
</dbReference>
<dbReference type="InterPro" id="IPR004087">
    <property type="entry name" value="KH_dom"/>
</dbReference>
<evidence type="ECO:0000256" key="13">
    <source>
        <dbReference type="SAM" id="MobiDB-lite"/>
    </source>
</evidence>
<evidence type="ECO:0000256" key="5">
    <source>
        <dbReference type="ARBA" id="ARBA00022771"/>
    </source>
</evidence>
<sequence length="754" mass="81316">MEESAHFQTLTSYPQTLDPPNPSPQTLDPPPSSETLDYCDHFPPPPSPENPPPNPPPDQADGQTPAAAAERPPVSENGLVAVTHSGTDKDVSGGEEEINSRRRRRRSRWDPPVSGDSAGDGSSGGRKRKTRWADEEPKPVVQLPDFMKEFAADLDPEVQALNLRLLEINRLLQSGMPLDDRPEGARSPSPEPIYDNMGIRINTREYRARERLTKERQEIISQLIRRNPAFKPPADYRPPKLQKKLYIPMKEYPGYNFIGLIIGPRGNTQKRMEKETGAKIVIRGKGSVKEGRSQQKRDLKPDPSENEDLHVLVEADTQESLDGAAAMVEKLLTPVDEVLNEHKRQQLRELAALNGTIRDDEFCRLCGEPGHRQYACPARTTTFKSDVQCKICGDGGHPTIDCPMKGSGKKMDDEYQNFLAELGGTAPESLTKQSSVLAIGSGSSGSNPPSASGSGAGGTAGTGATNWIKKEYDETNLYIGYLPPTLDDDGLIRLFSSFGDIVMAKVIKDRTTGLSKGYGFVKYADVSMANAAIAAMNGYHLEGRVIAVRVAGKPPQPAVPPGPPAPVAPTYPSQQYMAGGPLANPPPPPGSYAPVPWGPPVPPPYAPYPPPPGSSMYTPVQGQSVPPYGVQYPPPTQTVPPGTATSSESMQNYPPGVQSQSTTAPVQPVQNNAYSGTVAPSVPPMYPPPPPFGYAPYYPAVPPPVQPPTVDPTQSIANAPWVSNPPVPQPASTAEQPGTMGADTEYEKFMSEMK</sequence>
<dbReference type="PANTHER" id="PTHR11208:SF45">
    <property type="entry name" value="SPLICING FACTOR 1"/>
    <property type="match status" value="1"/>
</dbReference>
<keyword evidence="4 12" id="KW-0479">Metal-binding</keyword>
<name>A0A8B8JB26_PHODC</name>
<dbReference type="InterPro" id="IPR000504">
    <property type="entry name" value="RRM_dom"/>
</dbReference>
<feature type="region of interest" description="Disordered" evidence="13">
    <location>
        <begin position="278"/>
        <end position="307"/>
    </location>
</feature>
<dbReference type="Gene3D" id="3.30.70.330">
    <property type="match status" value="1"/>
</dbReference>
<feature type="region of interest" description="Disordered" evidence="13">
    <location>
        <begin position="438"/>
        <end position="460"/>
    </location>
</feature>
<evidence type="ECO:0000256" key="2">
    <source>
        <dbReference type="ARBA" id="ARBA00010382"/>
    </source>
</evidence>
<dbReference type="GO" id="GO:0003729">
    <property type="term" value="F:mRNA binding"/>
    <property type="evidence" value="ECO:0007669"/>
    <property type="project" value="TreeGrafter"/>
</dbReference>
<evidence type="ECO:0000256" key="11">
    <source>
        <dbReference type="PROSITE-ProRule" id="PRU00176"/>
    </source>
</evidence>
<dbReference type="FunFam" id="3.30.1370.10:FF:000047">
    <property type="entry name" value="splicing factor-like protein 1"/>
    <property type="match status" value="1"/>
</dbReference>
<keyword evidence="9 12" id="KW-0539">Nucleus</keyword>
<feature type="compositionally biased region" description="Basic and acidic residues" evidence="13">
    <location>
        <begin position="745"/>
        <end position="754"/>
    </location>
</feature>
<dbReference type="SUPFAM" id="SSF57756">
    <property type="entry name" value="Retrovirus zinc finger-like domains"/>
    <property type="match status" value="1"/>
</dbReference>
<dbReference type="InterPro" id="IPR012677">
    <property type="entry name" value="Nucleotide-bd_a/b_plait_sf"/>
</dbReference>
<gene>
    <name evidence="17" type="primary">LOC103718328</name>
</gene>
<keyword evidence="7 11" id="KW-0694">RNA-binding</keyword>
<evidence type="ECO:0000256" key="6">
    <source>
        <dbReference type="ARBA" id="ARBA00022833"/>
    </source>
</evidence>
<dbReference type="InterPro" id="IPR001878">
    <property type="entry name" value="Znf_CCHC"/>
</dbReference>
<feature type="domain" description="CCHC-type" evidence="15">
    <location>
        <begin position="363"/>
        <end position="377"/>
    </location>
</feature>
<dbReference type="InterPro" id="IPR047086">
    <property type="entry name" value="SF1-HH_sf"/>
</dbReference>
<evidence type="ECO:0000256" key="9">
    <source>
        <dbReference type="ARBA" id="ARBA00023242"/>
    </source>
</evidence>
<dbReference type="GO" id="GO:0045131">
    <property type="term" value="F:pre-mRNA branch point binding"/>
    <property type="evidence" value="ECO:0007669"/>
    <property type="project" value="UniProtKB-UniRule"/>
</dbReference>
<dbReference type="PANTHER" id="PTHR11208">
    <property type="entry name" value="RNA-BINDING PROTEIN RELATED"/>
    <property type="match status" value="1"/>
</dbReference>
<dbReference type="CDD" id="cd02395">
    <property type="entry name" value="KH-I_BBP"/>
    <property type="match status" value="1"/>
</dbReference>
<feature type="compositionally biased region" description="Pro residues" evidence="13">
    <location>
        <begin position="42"/>
        <end position="58"/>
    </location>
</feature>
<dbReference type="GO" id="GO:0008270">
    <property type="term" value="F:zinc ion binding"/>
    <property type="evidence" value="ECO:0007669"/>
    <property type="project" value="UniProtKB-UniRule"/>
</dbReference>
<dbReference type="InterPro" id="IPR055256">
    <property type="entry name" value="KH_1_KHDC4/BBP-like"/>
</dbReference>
<accession>A0A8B8JB26</accession>
<dbReference type="Gene3D" id="3.30.1370.10">
    <property type="entry name" value="K Homology domain, type 1"/>
    <property type="match status" value="1"/>
</dbReference>
<dbReference type="Gene3D" id="4.10.60.10">
    <property type="entry name" value="Zinc finger, CCHC-type"/>
    <property type="match status" value="1"/>
</dbReference>
<dbReference type="GO" id="GO:0000398">
    <property type="term" value="P:mRNA splicing, via spliceosome"/>
    <property type="evidence" value="ECO:0007669"/>
    <property type="project" value="UniProtKB-UniRule"/>
</dbReference>
<dbReference type="InterPro" id="IPR036875">
    <property type="entry name" value="Znf_CCHC_sf"/>
</dbReference>
<feature type="compositionally biased region" description="Polar residues" evidence="13">
    <location>
        <begin position="1"/>
        <end position="15"/>
    </location>
</feature>
<protein>
    <recommendedName>
        <fullName evidence="12">Branchpoint-bridging protein</fullName>
    </recommendedName>
</protein>
<dbReference type="Pfam" id="PF00076">
    <property type="entry name" value="RRM_1"/>
    <property type="match status" value="1"/>
</dbReference>
<feature type="compositionally biased region" description="Pro residues" evidence="13">
    <location>
        <begin position="554"/>
        <end position="569"/>
    </location>
</feature>
<dbReference type="InterPro" id="IPR032570">
    <property type="entry name" value="SF1-HH"/>
</dbReference>
<dbReference type="SMART" id="SM00343">
    <property type="entry name" value="ZnF_C2HC"/>
    <property type="match status" value="2"/>
</dbReference>
<reference evidence="17" key="2">
    <citation type="submission" date="2025-08" db="UniProtKB">
        <authorList>
            <consortium name="RefSeq"/>
        </authorList>
    </citation>
    <scope>IDENTIFICATION</scope>
    <source>
        <tissue evidence="17">Young leaves</tissue>
    </source>
</reference>
<keyword evidence="6 12" id="KW-0862">Zinc</keyword>
<dbReference type="AlphaFoldDB" id="A0A8B8JB26"/>
<dbReference type="KEGG" id="pda:103718328"/>
<evidence type="ECO:0000259" key="15">
    <source>
        <dbReference type="PROSITE" id="PS50158"/>
    </source>
</evidence>
<feature type="region of interest" description="Disordered" evidence="13">
    <location>
        <begin position="616"/>
        <end position="672"/>
    </location>
</feature>
<keyword evidence="3 12" id="KW-0507">mRNA processing</keyword>
<organism evidence="16 17">
    <name type="scientific">Phoenix dactylifera</name>
    <name type="common">Date palm</name>
    <dbReference type="NCBI Taxonomy" id="42345"/>
    <lineage>
        <taxon>Eukaryota</taxon>
        <taxon>Viridiplantae</taxon>
        <taxon>Streptophyta</taxon>
        <taxon>Embryophyta</taxon>
        <taxon>Tracheophyta</taxon>
        <taxon>Spermatophyta</taxon>
        <taxon>Magnoliopsida</taxon>
        <taxon>Liliopsida</taxon>
        <taxon>Arecaceae</taxon>
        <taxon>Coryphoideae</taxon>
        <taxon>Phoeniceae</taxon>
        <taxon>Phoenix</taxon>
    </lineage>
</organism>
<feature type="compositionally biased region" description="Polar residues" evidence="13">
    <location>
        <begin position="646"/>
        <end position="672"/>
    </location>
</feature>
<reference evidence="16" key="1">
    <citation type="journal article" date="2019" name="Nat. Commun.">
        <title>Genome-wide association mapping of date palm fruit traits.</title>
        <authorList>
            <person name="Hazzouri K.M."/>
            <person name="Gros-Balthazard M."/>
            <person name="Flowers J.M."/>
            <person name="Copetti D."/>
            <person name="Lemansour A."/>
            <person name="Lebrun M."/>
            <person name="Masmoudi K."/>
            <person name="Ferrand S."/>
            <person name="Dhar M.I."/>
            <person name="Fresquez Z.A."/>
            <person name="Rosas U."/>
            <person name="Zhang J."/>
            <person name="Talag J."/>
            <person name="Lee S."/>
            <person name="Kudrna D."/>
            <person name="Powell R.F."/>
            <person name="Leitch I.J."/>
            <person name="Krueger R.R."/>
            <person name="Wing R.A."/>
            <person name="Amiri K.M.A."/>
            <person name="Purugganan M.D."/>
        </authorList>
    </citation>
    <scope>NUCLEOTIDE SEQUENCE [LARGE SCALE GENOMIC DNA]</scope>
    <source>
        <strain evidence="16">cv. Khalas</strain>
    </source>
</reference>
<dbReference type="SMART" id="SM00322">
    <property type="entry name" value="KH"/>
    <property type="match status" value="1"/>
</dbReference>
<evidence type="ECO:0000313" key="17">
    <source>
        <dbReference type="RefSeq" id="XP_026664752.2"/>
    </source>
</evidence>
<dbReference type="Pfam" id="PF22675">
    <property type="entry name" value="KH-I_KHDC4-BBP"/>
    <property type="match status" value="1"/>
</dbReference>
<evidence type="ECO:0000256" key="12">
    <source>
        <dbReference type="RuleBase" id="RU367126"/>
    </source>
</evidence>
<dbReference type="OrthoDB" id="10021397at2759"/>
<keyword evidence="12" id="KW-0747">Spliceosome</keyword>
<dbReference type="PROSITE" id="PS50102">
    <property type="entry name" value="RRM"/>
    <property type="match status" value="1"/>
</dbReference>
<comment type="subcellular location">
    <subcellularLocation>
        <location evidence="1 12">Nucleus</location>
    </subcellularLocation>
</comment>
<dbReference type="InterPro" id="IPR035979">
    <property type="entry name" value="RBD_domain_sf"/>
</dbReference>
<dbReference type="FunFam" id="4.10.60.10:FF:000011">
    <property type="entry name" value="splicing factor 1"/>
    <property type="match status" value="1"/>
</dbReference>
<evidence type="ECO:0000256" key="3">
    <source>
        <dbReference type="ARBA" id="ARBA00022664"/>
    </source>
</evidence>
<dbReference type="GeneID" id="103718328"/>
<dbReference type="Gene3D" id="6.10.140.1790">
    <property type="match status" value="1"/>
</dbReference>
<feature type="region of interest" description="Disordered" evidence="13">
    <location>
        <begin position="1"/>
        <end position="140"/>
    </location>
</feature>
<keyword evidence="5 10" id="KW-0863">Zinc-finger</keyword>
<dbReference type="Pfam" id="PF16275">
    <property type="entry name" value="SF1-HH"/>
    <property type="match status" value="1"/>
</dbReference>
<dbReference type="SUPFAM" id="SSF54791">
    <property type="entry name" value="Eukaryotic type KH-domain (KH-domain type I)"/>
    <property type="match status" value="1"/>
</dbReference>
<dbReference type="Proteomes" id="UP000228380">
    <property type="component" value="Chromosome 14"/>
</dbReference>
<dbReference type="InterPro" id="IPR045071">
    <property type="entry name" value="BBP-like"/>
</dbReference>
<feature type="compositionally biased region" description="Pro residues" evidence="13">
    <location>
        <begin position="17"/>
        <end position="32"/>
    </location>
</feature>
<dbReference type="GO" id="GO:0048024">
    <property type="term" value="P:regulation of mRNA splicing, via spliceosome"/>
    <property type="evidence" value="ECO:0007669"/>
    <property type="project" value="TreeGrafter"/>
</dbReference>
<dbReference type="InterPro" id="IPR036612">
    <property type="entry name" value="KH_dom_type_1_sf"/>
</dbReference>
<dbReference type="GO" id="GO:0005681">
    <property type="term" value="C:spliceosomal complex"/>
    <property type="evidence" value="ECO:0007669"/>
    <property type="project" value="UniProtKB-KW"/>
</dbReference>
<keyword evidence="8 12" id="KW-0508">mRNA splicing</keyword>
<comment type="function">
    <text evidence="12">Necessary for the splicing of pre-mRNA. Has a role in the recognition of the branch site (5'-UACUAAC-3'), the pyrimidine tract and the 3'-splice site at the 3'-end of introns.</text>
</comment>
<evidence type="ECO:0000256" key="10">
    <source>
        <dbReference type="PROSITE-ProRule" id="PRU00047"/>
    </source>
</evidence>
<dbReference type="FunFam" id="3.30.70.330:FF:000475">
    <property type="entry name" value="splicing factor-like protein 1"/>
    <property type="match status" value="1"/>
</dbReference>
<evidence type="ECO:0000256" key="8">
    <source>
        <dbReference type="ARBA" id="ARBA00023187"/>
    </source>
</evidence>
<feature type="region of interest" description="Disordered" evidence="13">
    <location>
        <begin position="554"/>
        <end position="585"/>
    </location>
</feature>
<comment type="similarity">
    <text evidence="2 12">Belongs to the BBP/SF1 family.</text>
</comment>
<evidence type="ECO:0000256" key="1">
    <source>
        <dbReference type="ARBA" id="ARBA00004123"/>
    </source>
</evidence>
<feature type="domain" description="RRM" evidence="14">
    <location>
        <begin position="475"/>
        <end position="553"/>
    </location>
</feature>
<keyword evidence="16" id="KW-1185">Reference proteome</keyword>
<proteinExistence type="inferred from homology"/>
<dbReference type="SUPFAM" id="SSF54928">
    <property type="entry name" value="RNA-binding domain, RBD"/>
    <property type="match status" value="1"/>
</dbReference>
<feature type="region of interest" description="Disordered" evidence="13">
    <location>
        <begin position="706"/>
        <end position="754"/>
    </location>
</feature>
<evidence type="ECO:0000313" key="16">
    <source>
        <dbReference type="Proteomes" id="UP000228380"/>
    </source>
</evidence>
<dbReference type="PROSITE" id="PS50084">
    <property type="entry name" value="KH_TYPE_1"/>
    <property type="match status" value="1"/>
</dbReference>
<feature type="compositionally biased region" description="Basic and acidic residues" evidence="13">
    <location>
        <begin position="287"/>
        <end position="307"/>
    </location>
</feature>
<evidence type="ECO:0000256" key="7">
    <source>
        <dbReference type="ARBA" id="ARBA00022884"/>
    </source>
</evidence>
<dbReference type="RefSeq" id="XP_026664752.2">
    <property type="nucleotide sequence ID" value="XM_026808951.2"/>
</dbReference>
<dbReference type="SMART" id="SM00360">
    <property type="entry name" value="RRM"/>
    <property type="match status" value="1"/>
</dbReference>
<feature type="compositionally biased region" description="Low complexity" evidence="13">
    <location>
        <begin position="440"/>
        <end position="453"/>
    </location>
</feature>
<evidence type="ECO:0000256" key="4">
    <source>
        <dbReference type="ARBA" id="ARBA00022723"/>
    </source>
</evidence>
<evidence type="ECO:0000259" key="14">
    <source>
        <dbReference type="PROSITE" id="PS50102"/>
    </source>
</evidence>